<dbReference type="Proteomes" id="UP000703269">
    <property type="component" value="Unassembled WGS sequence"/>
</dbReference>
<dbReference type="InterPro" id="IPR000156">
    <property type="entry name" value="Ran_bind_dom"/>
</dbReference>
<dbReference type="OrthoDB" id="2357150at2759"/>
<evidence type="ECO:0000256" key="1">
    <source>
        <dbReference type="SAM" id="MobiDB-lite"/>
    </source>
</evidence>
<accession>A0A9P3LMC6</accession>
<reference evidence="4 5" key="1">
    <citation type="submission" date="2021-08" db="EMBL/GenBank/DDBJ databases">
        <title>Draft Genome Sequence of Phanerochaete sordida strain YK-624.</title>
        <authorList>
            <person name="Mori T."/>
            <person name="Dohra H."/>
            <person name="Suzuki T."/>
            <person name="Kawagishi H."/>
            <person name="Hirai H."/>
        </authorList>
    </citation>
    <scope>NUCLEOTIDE SEQUENCE [LARGE SCALE GENOMIC DNA]</scope>
    <source>
        <strain evidence="4 5">YK-624</strain>
    </source>
</reference>
<feature type="compositionally biased region" description="Low complexity" evidence="1">
    <location>
        <begin position="246"/>
        <end position="258"/>
    </location>
</feature>
<keyword evidence="2" id="KW-0472">Membrane</keyword>
<feature type="domain" description="RanBD1" evidence="3">
    <location>
        <begin position="299"/>
        <end position="389"/>
    </location>
</feature>
<sequence length="430" mass="46042">MRQKRQLYDFNIVYCAIATVSAAVGYQYTRRRSERSRGSTRSFELRLPSYTLSKRRNSDASQALSDVSATTESDSSDDLSEDSPMPAVFEPISDVTEPGSLKRKVRDDDDVNVNTSGSPQSETALEPSPEPPRKRCRTPSKDEKAAEPATLRGQSEWQTDVISLSARAAHASEAMNSVSPAPTGAPLARARPAAMPSSFTVPACKPSDAFAAFAGTASAFAAAQAGQQPAWYRGGAGPAVAESTEDPSAPSSTAASDSMPESAVRDEVWQPNAAVALPAGSPEDDPLAASAWTKSTHVVVTGEEDEDVKVELKGAKLFVKRGSGDFTTAMIGHMKLLSHRADKSERLVFRREPVWKVSMSVGLCPAVRCSFDEDQGILRVTLKETISDIGPAADQQVVLYALKRGRVPRDEFAAFAQEVVRSSLAVTTLA</sequence>
<dbReference type="EMBL" id="BPQB01000144">
    <property type="protein sequence ID" value="GJF00286.1"/>
    <property type="molecule type" value="Genomic_DNA"/>
</dbReference>
<feature type="transmembrane region" description="Helical" evidence="2">
    <location>
        <begin position="12"/>
        <end position="29"/>
    </location>
</feature>
<name>A0A9P3LMC6_9APHY</name>
<evidence type="ECO:0000313" key="4">
    <source>
        <dbReference type="EMBL" id="GJF00286.1"/>
    </source>
</evidence>
<gene>
    <name evidence="4" type="ORF">PsYK624_165700</name>
</gene>
<comment type="caution">
    <text evidence="4">The sequence shown here is derived from an EMBL/GenBank/DDBJ whole genome shotgun (WGS) entry which is preliminary data.</text>
</comment>
<evidence type="ECO:0000313" key="5">
    <source>
        <dbReference type="Proteomes" id="UP000703269"/>
    </source>
</evidence>
<dbReference type="AlphaFoldDB" id="A0A9P3LMC6"/>
<proteinExistence type="predicted"/>
<protein>
    <recommendedName>
        <fullName evidence="3">RanBD1 domain-containing protein</fullName>
    </recommendedName>
</protein>
<keyword evidence="5" id="KW-1185">Reference proteome</keyword>
<feature type="region of interest" description="Disordered" evidence="1">
    <location>
        <begin position="54"/>
        <end position="158"/>
    </location>
</feature>
<dbReference type="SUPFAM" id="SSF50729">
    <property type="entry name" value="PH domain-like"/>
    <property type="match status" value="1"/>
</dbReference>
<dbReference type="Pfam" id="PF00638">
    <property type="entry name" value="Ran_BP1"/>
    <property type="match status" value="1"/>
</dbReference>
<keyword evidence="2" id="KW-0812">Transmembrane</keyword>
<dbReference type="InterPro" id="IPR011993">
    <property type="entry name" value="PH-like_dom_sf"/>
</dbReference>
<dbReference type="Gene3D" id="2.30.29.30">
    <property type="entry name" value="Pleckstrin-homology domain (PH domain)/Phosphotyrosine-binding domain (PTB)"/>
    <property type="match status" value="1"/>
</dbReference>
<keyword evidence="2" id="KW-1133">Transmembrane helix</keyword>
<organism evidence="4 5">
    <name type="scientific">Phanerochaete sordida</name>
    <dbReference type="NCBI Taxonomy" id="48140"/>
    <lineage>
        <taxon>Eukaryota</taxon>
        <taxon>Fungi</taxon>
        <taxon>Dikarya</taxon>
        <taxon>Basidiomycota</taxon>
        <taxon>Agaricomycotina</taxon>
        <taxon>Agaricomycetes</taxon>
        <taxon>Polyporales</taxon>
        <taxon>Phanerochaetaceae</taxon>
        <taxon>Phanerochaete</taxon>
    </lineage>
</organism>
<evidence type="ECO:0000259" key="3">
    <source>
        <dbReference type="Pfam" id="PF00638"/>
    </source>
</evidence>
<feature type="region of interest" description="Disordered" evidence="1">
    <location>
        <begin position="232"/>
        <end position="265"/>
    </location>
</feature>
<evidence type="ECO:0000256" key="2">
    <source>
        <dbReference type="SAM" id="Phobius"/>
    </source>
</evidence>